<proteinExistence type="predicted"/>
<dbReference type="EMBL" id="AE017199">
    <property type="protein sequence ID" value="AAR38955.1"/>
    <property type="molecule type" value="Genomic_DNA"/>
</dbReference>
<dbReference type="HOGENOM" id="CLU_1076119_0_0_2"/>
<dbReference type="AlphaFoldDB" id="Q74MK0"/>
<feature type="transmembrane region" description="Helical" evidence="1">
    <location>
        <begin position="7"/>
        <end position="29"/>
    </location>
</feature>
<protein>
    <submittedName>
        <fullName evidence="2">NEQ099</fullName>
    </submittedName>
</protein>
<dbReference type="KEGG" id="neq:NEQ099"/>
<organism evidence="2 3">
    <name type="scientific">Nanoarchaeum equitans (strain Kin4-M)</name>
    <dbReference type="NCBI Taxonomy" id="228908"/>
    <lineage>
        <taxon>Archaea</taxon>
        <taxon>Nanobdellota</taxon>
        <taxon>Candidatus Nanoarchaeia</taxon>
        <taxon>Nanoarchaeales</taxon>
        <taxon>Nanoarchaeaceae</taxon>
        <taxon>Nanoarchaeum</taxon>
    </lineage>
</organism>
<accession>Q74MK0</accession>
<dbReference type="STRING" id="228908.NEQ099"/>
<gene>
    <name evidence="2" type="ordered locus">NEQ099</name>
</gene>
<keyword evidence="1" id="KW-0472">Membrane</keyword>
<dbReference type="BioCyc" id="NEQU228908:GJB6-108-MONOMER"/>
<name>Q74MK0_NANEQ</name>
<keyword evidence="3" id="KW-1185">Reference proteome</keyword>
<reference evidence="2 3" key="1">
    <citation type="journal article" date="2003" name="Proc. Natl. Acad. Sci. U.S.A.">
        <title>The genome of Nanoarchaeum equitans: insights into early archaeal evolution and derived parasitism.</title>
        <authorList>
            <person name="Waters E."/>
            <person name="Hohn M.J."/>
            <person name="Ahel I."/>
            <person name="Graham D.E."/>
            <person name="Adams M.D."/>
            <person name="Barnstead M."/>
            <person name="Beeson K.Y."/>
            <person name="Bibbs L."/>
            <person name="Bolanos R."/>
            <person name="Keller M."/>
            <person name="Kretz K."/>
            <person name="Lin X."/>
            <person name="Mathur E."/>
            <person name="Ni J."/>
            <person name="Podar M."/>
            <person name="Richardson T."/>
            <person name="Sutton G.G."/>
            <person name="Simon M."/>
            <person name="Soll D."/>
            <person name="Stetter K.O."/>
            <person name="Short J.M."/>
            <person name="Noordewier M."/>
        </authorList>
    </citation>
    <scope>NUCLEOTIDE SEQUENCE [LARGE SCALE GENOMIC DNA]</scope>
    <source>
        <strain evidence="2 3">Kin4-M</strain>
    </source>
</reference>
<dbReference type="Proteomes" id="UP000000578">
    <property type="component" value="Chromosome"/>
</dbReference>
<keyword evidence="1" id="KW-0812">Transmembrane</keyword>
<sequence>MRRALELPINIIIILVIVFFVFTIVVGFVPKLLGGTLGKLGRISAYTQANSVTAAQSTCQTWCETAKQASSPQQFLTSTYCTKKIAIPASNGCWPSPVNAGGRGEWLHPCGGSTVSETQCGARITNFDENYKGNNNMKSYDPGCVSADDLYKECTTDNDLCVFVPAGLKVNIPTNCWGTPIETPCDTVIFVGDKTYDCGVRRFYVKVDKGKVTLFHSNNGGTEVEMCACRDMSRTDKEVYLIYFDGKVLTCTIGEQCQ</sequence>
<evidence type="ECO:0000256" key="1">
    <source>
        <dbReference type="SAM" id="Phobius"/>
    </source>
</evidence>
<evidence type="ECO:0000313" key="3">
    <source>
        <dbReference type="Proteomes" id="UP000000578"/>
    </source>
</evidence>
<keyword evidence="1" id="KW-1133">Transmembrane helix</keyword>
<dbReference type="EnsemblBacteria" id="AAR38955">
    <property type="protein sequence ID" value="AAR38955"/>
    <property type="gene ID" value="NEQ099"/>
</dbReference>
<evidence type="ECO:0000313" key="2">
    <source>
        <dbReference type="EMBL" id="AAR38955.1"/>
    </source>
</evidence>